<keyword evidence="2" id="KW-0418">Kinase</keyword>
<evidence type="ECO:0000313" key="2">
    <source>
        <dbReference type="EMBL" id="NXB84316.1"/>
    </source>
</evidence>
<feature type="region of interest" description="Disordered" evidence="1">
    <location>
        <begin position="35"/>
        <end position="59"/>
    </location>
</feature>
<reference evidence="2" key="1">
    <citation type="submission" date="2019-09" db="EMBL/GenBank/DDBJ databases">
        <title>Bird 10,000 Genomes (B10K) Project - Family phase.</title>
        <authorList>
            <person name="Zhang G."/>
        </authorList>
    </citation>
    <scope>NUCLEOTIDE SEQUENCE</scope>
    <source>
        <strain evidence="2">OUT-0048</strain>
        <tissue evidence="2">Muscle</tissue>
    </source>
</reference>
<dbReference type="AlphaFoldDB" id="A0A851K319"/>
<feature type="compositionally biased region" description="Polar residues" evidence="1">
    <location>
        <begin position="96"/>
        <end position="110"/>
    </location>
</feature>
<feature type="non-terminal residue" evidence="2">
    <location>
        <position position="1"/>
    </location>
</feature>
<organism evidence="2 3">
    <name type="scientific">Vidua chalybeata</name>
    <name type="common">Village indigobird</name>
    <dbReference type="NCBI Taxonomy" id="81927"/>
    <lineage>
        <taxon>Eukaryota</taxon>
        <taxon>Metazoa</taxon>
        <taxon>Chordata</taxon>
        <taxon>Craniata</taxon>
        <taxon>Vertebrata</taxon>
        <taxon>Euteleostomi</taxon>
        <taxon>Archelosauria</taxon>
        <taxon>Archosauria</taxon>
        <taxon>Dinosauria</taxon>
        <taxon>Saurischia</taxon>
        <taxon>Theropoda</taxon>
        <taxon>Coelurosauria</taxon>
        <taxon>Aves</taxon>
        <taxon>Neognathae</taxon>
        <taxon>Neoaves</taxon>
        <taxon>Telluraves</taxon>
        <taxon>Australaves</taxon>
        <taxon>Passeriformes</taxon>
        <taxon>Passeroidea</taxon>
        <taxon>Estrildidae</taxon>
        <taxon>Viduinae</taxon>
        <taxon>Vidua</taxon>
    </lineage>
</organism>
<proteinExistence type="predicted"/>
<evidence type="ECO:0000256" key="1">
    <source>
        <dbReference type="SAM" id="MobiDB-lite"/>
    </source>
</evidence>
<feature type="region of interest" description="Disordered" evidence="1">
    <location>
        <begin position="223"/>
        <end position="260"/>
    </location>
</feature>
<keyword evidence="3" id="KW-1185">Reference proteome</keyword>
<accession>A0A851K319</accession>
<feature type="non-terminal residue" evidence="2">
    <location>
        <position position="358"/>
    </location>
</feature>
<evidence type="ECO:0000313" key="3">
    <source>
        <dbReference type="Proteomes" id="UP000634236"/>
    </source>
</evidence>
<gene>
    <name evidence="2" type="primary">Ick_0</name>
    <name evidence="2" type="ORF">VIDCHA_R14853</name>
</gene>
<feature type="compositionally biased region" description="Polar residues" evidence="1">
    <location>
        <begin position="223"/>
        <end position="237"/>
    </location>
</feature>
<dbReference type="EMBL" id="WBNB01000331">
    <property type="protein sequence ID" value="NXB84316.1"/>
    <property type="molecule type" value="Genomic_DNA"/>
</dbReference>
<dbReference type="GO" id="GO:0016301">
    <property type="term" value="F:kinase activity"/>
    <property type="evidence" value="ECO:0007669"/>
    <property type="project" value="UniProtKB-KW"/>
</dbReference>
<name>A0A851K319_VIDCH</name>
<sequence>ALRYSYFQVGHALGIQELGKQKELHNKLSLHIKPVPPAQPPLKPHARISSRPFQQSQSSQHMVYSCKTDSSGAEHSNYLQEDKSNQVLLPAIHNKVPQQKPSAGSENTNGELKPKPRRRWGHLPRTVKNSEDWDDLEDLDFSSSIMRTDLKNKKRQNDETLCRFESILNLKPLDAVGSGSNARTSHATFLRQDTPTLRVSAAKQHYLSHSRYRPGISTRNSIVSTSNKESLPSNHWPSSGLSGKTSGLGGSTNNRKNSGKKVCSLPFLSGPIGSSGLTSAYVPSFLKKEVGSAGQRVQLTPVVDPSSDFASLTSVRPLLGWPSLSSPTKSSPRLMPLPPAAEPIHGRVDWSAKYGTHR</sequence>
<protein>
    <submittedName>
        <fullName evidence="2">ICK kinase</fullName>
    </submittedName>
</protein>
<dbReference type="Proteomes" id="UP000634236">
    <property type="component" value="Unassembled WGS sequence"/>
</dbReference>
<feature type="region of interest" description="Disordered" evidence="1">
    <location>
        <begin position="96"/>
        <end position="122"/>
    </location>
</feature>
<keyword evidence="2" id="KW-0808">Transferase</keyword>
<comment type="caution">
    <text evidence="2">The sequence shown here is derived from an EMBL/GenBank/DDBJ whole genome shotgun (WGS) entry which is preliminary data.</text>
</comment>